<feature type="binding site" evidence="8">
    <location>
        <begin position="12"/>
        <end position="18"/>
    </location>
    <ligand>
        <name>GTP</name>
        <dbReference type="ChEBI" id="CHEBI:37565"/>
    </ligand>
</feature>
<evidence type="ECO:0000313" key="12">
    <source>
        <dbReference type="Proteomes" id="UP000309788"/>
    </source>
</evidence>
<comment type="cofactor">
    <cofactor evidence="8">
        <name>Mg(2+)</name>
        <dbReference type="ChEBI" id="CHEBI:18420"/>
    </cofactor>
    <text evidence="8">Binds 1 Mg(2+) ion per subunit.</text>
</comment>
<evidence type="ECO:0000256" key="6">
    <source>
        <dbReference type="ARBA" id="ARBA00022842"/>
    </source>
</evidence>
<evidence type="ECO:0000256" key="7">
    <source>
        <dbReference type="ARBA" id="ARBA00023134"/>
    </source>
</evidence>
<dbReference type="CDD" id="cd03108">
    <property type="entry name" value="AdSS"/>
    <property type="match status" value="1"/>
</dbReference>
<dbReference type="GO" id="GO:0005737">
    <property type="term" value="C:cytoplasm"/>
    <property type="evidence" value="ECO:0007669"/>
    <property type="project" value="UniProtKB-SubCell"/>
</dbReference>
<dbReference type="EMBL" id="VCEI01000028">
    <property type="protein sequence ID" value="TLU90614.1"/>
    <property type="molecule type" value="Genomic_DNA"/>
</dbReference>
<keyword evidence="8" id="KW-0963">Cytoplasm</keyword>
<dbReference type="AlphaFoldDB" id="A0A5R9K974"/>
<dbReference type="UniPathway" id="UPA00075">
    <property type="reaction ID" value="UER00335"/>
</dbReference>
<dbReference type="HAMAP" id="MF_00011">
    <property type="entry name" value="Adenylosucc_synth"/>
    <property type="match status" value="1"/>
</dbReference>
<gene>
    <name evidence="8" type="primary">purA</name>
    <name evidence="11" type="ORF">FEM55_18850</name>
</gene>
<dbReference type="FunFam" id="1.10.300.10:FF:000001">
    <property type="entry name" value="Adenylosuccinate synthetase"/>
    <property type="match status" value="1"/>
</dbReference>
<feature type="binding site" evidence="8">
    <location>
        <begin position="413"/>
        <end position="415"/>
    </location>
    <ligand>
        <name>GTP</name>
        <dbReference type="ChEBI" id="CHEBI:37565"/>
    </ligand>
</feature>
<name>A0A5R9K974_9BACT</name>
<dbReference type="GO" id="GO:0000287">
    <property type="term" value="F:magnesium ion binding"/>
    <property type="evidence" value="ECO:0007669"/>
    <property type="project" value="UniProtKB-UniRule"/>
</dbReference>
<comment type="caution">
    <text evidence="11">The sequence shown here is derived from an EMBL/GenBank/DDBJ whole genome shotgun (WGS) entry which is preliminary data.</text>
</comment>
<feature type="binding site" evidence="8">
    <location>
        <position position="40"/>
    </location>
    <ligand>
        <name>Mg(2+)</name>
        <dbReference type="ChEBI" id="CHEBI:18420"/>
    </ligand>
</feature>
<dbReference type="InterPro" id="IPR042111">
    <property type="entry name" value="Adenylosuccinate_synth_dom3"/>
</dbReference>
<feature type="binding site" description="in other chain" evidence="8">
    <location>
        <begin position="38"/>
        <end position="41"/>
    </location>
    <ligand>
        <name>IMP</name>
        <dbReference type="ChEBI" id="CHEBI:58053"/>
        <note>ligand shared between dimeric partners</note>
    </ligand>
</feature>
<comment type="subunit">
    <text evidence="1 8">Homodimer.</text>
</comment>
<feature type="active site" description="Proton donor" evidence="8">
    <location>
        <position position="41"/>
    </location>
</feature>
<dbReference type="InterPro" id="IPR033128">
    <property type="entry name" value="Adenylosuccin_syn_Lys_AS"/>
</dbReference>
<comment type="subcellular location">
    <subcellularLocation>
        <location evidence="8">Cytoplasm</location>
    </subcellularLocation>
</comment>
<dbReference type="Gene3D" id="1.10.300.10">
    <property type="entry name" value="Adenylosuccinate Synthetase, subunit A, domain 2"/>
    <property type="match status" value="1"/>
</dbReference>
<dbReference type="Gene3D" id="3.40.440.10">
    <property type="entry name" value="Adenylosuccinate Synthetase, subunit A, domain 1"/>
    <property type="match status" value="1"/>
</dbReference>
<evidence type="ECO:0000313" key="11">
    <source>
        <dbReference type="EMBL" id="TLU90614.1"/>
    </source>
</evidence>
<keyword evidence="2 8" id="KW-0436">Ligase</keyword>
<dbReference type="InterPro" id="IPR018220">
    <property type="entry name" value="Adenylosuccin_syn_GTP-bd"/>
</dbReference>
<feature type="binding site" evidence="8">
    <location>
        <begin position="40"/>
        <end position="42"/>
    </location>
    <ligand>
        <name>GTP</name>
        <dbReference type="ChEBI" id="CHEBI:37565"/>
    </ligand>
</feature>
<dbReference type="PANTHER" id="PTHR11846:SF0">
    <property type="entry name" value="ADENYLOSUCCINATE SYNTHETASE"/>
    <property type="match status" value="1"/>
</dbReference>
<feature type="binding site" description="in other chain" evidence="8">
    <location>
        <position position="239"/>
    </location>
    <ligand>
        <name>IMP</name>
        <dbReference type="ChEBI" id="CHEBI:58053"/>
        <note>ligand shared between dimeric partners</note>
    </ligand>
</feature>
<dbReference type="NCBIfam" id="NF002223">
    <property type="entry name" value="PRK01117.1"/>
    <property type="match status" value="1"/>
</dbReference>
<keyword evidence="3 8" id="KW-0479">Metal-binding</keyword>
<keyword evidence="4 8" id="KW-0547">Nucleotide-binding</keyword>
<evidence type="ECO:0000256" key="4">
    <source>
        <dbReference type="ARBA" id="ARBA00022741"/>
    </source>
</evidence>
<comment type="pathway">
    <text evidence="8 10">Purine metabolism; AMP biosynthesis via de novo pathway; AMP from IMP: step 1/2.</text>
</comment>
<dbReference type="GO" id="GO:0044208">
    <property type="term" value="P:'de novo' AMP biosynthetic process"/>
    <property type="evidence" value="ECO:0007669"/>
    <property type="project" value="UniProtKB-UniRule"/>
</dbReference>
<dbReference type="InterPro" id="IPR027417">
    <property type="entry name" value="P-loop_NTPase"/>
</dbReference>
<dbReference type="NCBIfam" id="TIGR00184">
    <property type="entry name" value="purA"/>
    <property type="match status" value="1"/>
</dbReference>
<protein>
    <recommendedName>
        <fullName evidence="8 10">Adenylosuccinate synthetase</fullName>
        <shortName evidence="8">AMPSase</shortName>
        <shortName evidence="8">AdSS</shortName>
        <ecNumber evidence="8 10">6.3.4.4</ecNumber>
    </recommendedName>
    <alternativeName>
        <fullName evidence="8">IMP--aspartate ligase</fullName>
    </alternativeName>
</protein>
<evidence type="ECO:0000256" key="1">
    <source>
        <dbReference type="ARBA" id="ARBA00011738"/>
    </source>
</evidence>
<feature type="active site" description="Proton acceptor" evidence="8">
    <location>
        <position position="13"/>
    </location>
</feature>
<accession>A0A5R9K974</accession>
<feature type="binding site" evidence="8">
    <location>
        <position position="305"/>
    </location>
    <ligand>
        <name>GTP</name>
        <dbReference type="ChEBI" id="CHEBI:37565"/>
    </ligand>
</feature>
<dbReference type="Proteomes" id="UP000309788">
    <property type="component" value="Unassembled WGS sequence"/>
</dbReference>
<feature type="binding site" description="in other chain" evidence="8">
    <location>
        <position position="129"/>
    </location>
    <ligand>
        <name>IMP</name>
        <dbReference type="ChEBI" id="CHEBI:58053"/>
        <note>ligand shared between dimeric partners</note>
    </ligand>
</feature>
<keyword evidence="7 8" id="KW-0342">GTP-binding</keyword>
<evidence type="ECO:0000256" key="8">
    <source>
        <dbReference type="HAMAP-Rule" id="MF_00011"/>
    </source>
</evidence>
<evidence type="ECO:0000256" key="5">
    <source>
        <dbReference type="ARBA" id="ARBA00022755"/>
    </source>
</evidence>
<dbReference type="FunFam" id="3.90.170.10:FF:000001">
    <property type="entry name" value="Adenylosuccinate synthetase"/>
    <property type="match status" value="1"/>
</dbReference>
<feature type="binding site" evidence="8">
    <location>
        <position position="143"/>
    </location>
    <ligand>
        <name>IMP</name>
        <dbReference type="ChEBI" id="CHEBI:58053"/>
        <note>ligand shared between dimeric partners</note>
    </ligand>
</feature>
<evidence type="ECO:0000256" key="2">
    <source>
        <dbReference type="ARBA" id="ARBA00022598"/>
    </source>
</evidence>
<feature type="binding site" evidence="8">
    <location>
        <begin position="299"/>
        <end position="305"/>
    </location>
    <ligand>
        <name>substrate</name>
    </ligand>
</feature>
<dbReference type="PANTHER" id="PTHR11846">
    <property type="entry name" value="ADENYLOSUCCINATE SYNTHETASE"/>
    <property type="match status" value="1"/>
</dbReference>
<dbReference type="OrthoDB" id="9807553at2"/>
<dbReference type="SUPFAM" id="SSF52540">
    <property type="entry name" value="P-loop containing nucleoside triphosphate hydrolases"/>
    <property type="match status" value="1"/>
</dbReference>
<keyword evidence="5 8" id="KW-0658">Purine biosynthesis</keyword>
<dbReference type="PROSITE" id="PS01266">
    <property type="entry name" value="ADENYLOSUCCIN_SYN_1"/>
    <property type="match status" value="1"/>
</dbReference>
<dbReference type="GO" id="GO:0004019">
    <property type="term" value="F:adenylosuccinate synthase activity"/>
    <property type="evidence" value="ECO:0007669"/>
    <property type="project" value="UniProtKB-UniRule"/>
</dbReference>
<feature type="binding site" description="in other chain" evidence="8">
    <location>
        <position position="224"/>
    </location>
    <ligand>
        <name>IMP</name>
        <dbReference type="ChEBI" id="CHEBI:58053"/>
        <note>ligand shared between dimeric partners</note>
    </ligand>
</feature>
<dbReference type="Gene3D" id="3.90.170.10">
    <property type="entry name" value="Adenylosuccinate Synthetase, subunit A, domain 3"/>
    <property type="match status" value="1"/>
</dbReference>
<reference evidence="11 12" key="1">
    <citation type="submission" date="2019-05" db="EMBL/GenBank/DDBJ databases">
        <authorList>
            <person name="Qu J.-H."/>
        </authorList>
    </citation>
    <scope>NUCLEOTIDE SEQUENCE [LARGE SCALE GENOMIC DNA]</scope>
    <source>
        <strain evidence="11 12">Z12</strain>
    </source>
</reference>
<dbReference type="EC" id="6.3.4.4" evidence="8 10"/>
<evidence type="ECO:0000256" key="3">
    <source>
        <dbReference type="ARBA" id="ARBA00022723"/>
    </source>
</evidence>
<proteinExistence type="inferred from homology"/>
<keyword evidence="12" id="KW-1185">Reference proteome</keyword>
<dbReference type="Pfam" id="PF00709">
    <property type="entry name" value="Adenylsucc_synt"/>
    <property type="match status" value="1"/>
</dbReference>
<dbReference type="RefSeq" id="WP_138282938.1">
    <property type="nucleotide sequence ID" value="NZ_BMGE01000005.1"/>
</dbReference>
<dbReference type="SMART" id="SM00788">
    <property type="entry name" value="Adenylsucc_synt"/>
    <property type="match status" value="1"/>
</dbReference>
<feature type="binding site" evidence="8">
    <location>
        <begin position="331"/>
        <end position="333"/>
    </location>
    <ligand>
        <name>GTP</name>
        <dbReference type="ChEBI" id="CHEBI:37565"/>
    </ligand>
</feature>
<evidence type="ECO:0000256" key="10">
    <source>
        <dbReference type="RuleBase" id="RU000520"/>
    </source>
</evidence>
<dbReference type="InterPro" id="IPR001114">
    <property type="entry name" value="Adenylosuccinate_synthetase"/>
</dbReference>
<keyword evidence="6 8" id="KW-0460">Magnesium</keyword>
<feature type="active site" evidence="9">
    <location>
        <position position="140"/>
    </location>
</feature>
<feature type="binding site" evidence="8">
    <location>
        <position position="13"/>
    </location>
    <ligand>
        <name>Mg(2+)</name>
        <dbReference type="ChEBI" id="CHEBI:18420"/>
    </ligand>
</feature>
<dbReference type="PROSITE" id="PS00513">
    <property type="entry name" value="ADENYLOSUCCIN_SYN_2"/>
    <property type="match status" value="1"/>
</dbReference>
<comment type="function">
    <text evidence="8">Plays an important role in the de novo pathway of purine nucleotide biosynthesis. Catalyzes the first committed step in the biosynthesis of AMP from IMP.</text>
</comment>
<dbReference type="GO" id="GO:0005525">
    <property type="term" value="F:GTP binding"/>
    <property type="evidence" value="ECO:0007669"/>
    <property type="project" value="UniProtKB-UniRule"/>
</dbReference>
<dbReference type="InterPro" id="IPR042109">
    <property type="entry name" value="Adenylosuccinate_synth_dom1"/>
</dbReference>
<feature type="binding site" description="in other chain" evidence="8">
    <location>
        <position position="303"/>
    </location>
    <ligand>
        <name>IMP</name>
        <dbReference type="ChEBI" id="CHEBI:58053"/>
        <note>ligand shared between dimeric partners</note>
    </ligand>
</feature>
<comment type="similarity">
    <text evidence="8 10">Belongs to the adenylosuccinate synthetase family.</text>
</comment>
<dbReference type="InterPro" id="IPR042110">
    <property type="entry name" value="Adenylosuccinate_synth_dom2"/>
</dbReference>
<feature type="binding site" description="in other chain" evidence="8">
    <location>
        <begin position="13"/>
        <end position="16"/>
    </location>
    <ligand>
        <name>IMP</name>
        <dbReference type="ChEBI" id="CHEBI:58053"/>
        <note>ligand shared between dimeric partners</note>
    </ligand>
</feature>
<sequence>MKVDVLLGLQWGDEGKGKIVDVLAPRYQVVARFQGGPNAGHTLEFDGIKHVLHQIPSGIFRSDIQNIIGNGVVLDPIVFKREIDNLAKYNLDLISNLFVSKKASLILPTHALLDAAYERSKGDSKIGSTLRGIGPTYQDKIARLGLRVGDILSPRFADKYKKLVDAHKVILDFYSFDYADLLPAAEENFFAAIEFMKQFTLVDSEYVVNDALTEGKTVLAEGAQGSLLDIDFGSYPFVTSSTTMTAGACTGLGIAPSQVGEVFGIFKAYCTRVGSGPFPTELLEETGEKMRQEGREFGATTGRPRRCGWLDLPALKYAIMINGVTQLIMMKVDVLTIFDSIKVCTDYRLPDGSLTNHLPYDLCDETVTPVYKEFAGWQQSLDGIHDFEAIPDALMAYVKFLEEELKLPITFISTGPDREALISRETSALLS</sequence>
<dbReference type="GO" id="GO:0046040">
    <property type="term" value="P:IMP metabolic process"/>
    <property type="evidence" value="ECO:0007669"/>
    <property type="project" value="TreeGrafter"/>
</dbReference>
<comment type="catalytic activity">
    <reaction evidence="8 10">
        <text>IMP + L-aspartate + GTP = N(6)-(1,2-dicarboxyethyl)-AMP + GDP + phosphate + 2 H(+)</text>
        <dbReference type="Rhea" id="RHEA:15753"/>
        <dbReference type="ChEBI" id="CHEBI:15378"/>
        <dbReference type="ChEBI" id="CHEBI:29991"/>
        <dbReference type="ChEBI" id="CHEBI:37565"/>
        <dbReference type="ChEBI" id="CHEBI:43474"/>
        <dbReference type="ChEBI" id="CHEBI:57567"/>
        <dbReference type="ChEBI" id="CHEBI:58053"/>
        <dbReference type="ChEBI" id="CHEBI:58189"/>
        <dbReference type="EC" id="6.3.4.4"/>
    </reaction>
</comment>
<organism evidence="11 12">
    <name type="scientific">Dyadobacter sediminis</name>
    <dbReference type="NCBI Taxonomy" id="1493691"/>
    <lineage>
        <taxon>Bacteria</taxon>
        <taxon>Pseudomonadati</taxon>
        <taxon>Bacteroidota</taxon>
        <taxon>Cytophagia</taxon>
        <taxon>Cytophagales</taxon>
        <taxon>Spirosomataceae</taxon>
        <taxon>Dyadobacter</taxon>
    </lineage>
</organism>
<evidence type="ECO:0000256" key="9">
    <source>
        <dbReference type="PROSITE-ProRule" id="PRU10134"/>
    </source>
</evidence>